<gene>
    <name evidence="2" type="ORF">FHR82_000947</name>
</gene>
<keyword evidence="3" id="KW-1185">Reference proteome</keyword>
<dbReference type="AlphaFoldDB" id="A0A7W7VC77"/>
<feature type="region of interest" description="Disordered" evidence="1">
    <location>
        <begin position="40"/>
        <end position="64"/>
    </location>
</feature>
<reference evidence="2 3" key="1">
    <citation type="submission" date="2020-08" db="EMBL/GenBank/DDBJ databases">
        <title>Genomic Encyclopedia of Type Strains, Phase III (KMG-III): the genomes of soil and plant-associated and newly described type strains.</title>
        <authorList>
            <person name="Whitman W."/>
        </authorList>
    </citation>
    <scope>NUCLEOTIDE SEQUENCE [LARGE SCALE GENOMIC DNA]</scope>
    <source>
        <strain evidence="2 3">CECT 8960</strain>
    </source>
</reference>
<name>A0A7W7VC77_9PSEU</name>
<dbReference type="Proteomes" id="UP000520767">
    <property type="component" value="Unassembled WGS sequence"/>
</dbReference>
<dbReference type="InterPro" id="IPR032710">
    <property type="entry name" value="NTF2-like_dom_sf"/>
</dbReference>
<evidence type="ECO:0000313" key="2">
    <source>
        <dbReference type="EMBL" id="MBB4904737.1"/>
    </source>
</evidence>
<sequence>MSTGSPRQLWLLPVLLITVIATALGGLLARDLYSEPVTPPPATVVATSPSPGPPEEQPGPADVRGTADAVVHPLYHTLRKLLQTYFNAVNAKDYAQWSSAVTYERQTNQPEQKWRDEYASTKDGNIVMHRVEARGDGTARVLLTFTSTQAVTDAPQELPEPCIHWNVVWAFSTEDGEWKLAAGPASATPQHEACG</sequence>
<accession>A0A7W7VC77</accession>
<protein>
    <submittedName>
        <fullName evidence="2">Uncharacterized protein</fullName>
    </submittedName>
</protein>
<organism evidence="2 3">
    <name type="scientific">Actinophytocola algeriensis</name>
    <dbReference type="NCBI Taxonomy" id="1768010"/>
    <lineage>
        <taxon>Bacteria</taxon>
        <taxon>Bacillati</taxon>
        <taxon>Actinomycetota</taxon>
        <taxon>Actinomycetes</taxon>
        <taxon>Pseudonocardiales</taxon>
        <taxon>Pseudonocardiaceae</taxon>
    </lineage>
</organism>
<dbReference type="SUPFAM" id="SSF54427">
    <property type="entry name" value="NTF2-like"/>
    <property type="match status" value="1"/>
</dbReference>
<proteinExistence type="predicted"/>
<evidence type="ECO:0000313" key="3">
    <source>
        <dbReference type="Proteomes" id="UP000520767"/>
    </source>
</evidence>
<dbReference type="EMBL" id="JACHJQ010000001">
    <property type="protein sequence ID" value="MBB4904737.1"/>
    <property type="molecule type" value="Genomic_DNA"/>
</dbReference>
<comment type="caution">
    <text evidence="2">The sequence shown here is derived from an EMBL/GenBank/DDBJ whole genome shotgun (WGS) entry which is preliminary data.</text>
</comment>
<dbReference type="RefSeq" id="WP_184808952.1">
    <property type="nucleotide sequence ID" value="NZ_JACHJQ010000001.1"/>
</dbReference>
<evidence type="ECO:0000256" key="1">
    <source>
        <dbReference type="SAM" id="MobiDB-lite"/>
    </source>
</evidence>